<evidence type="ECO:0000313" key="9">
    <source>
        <dbReference type="EMBL" id="PWI58854.1"/>
    </source>
</evidence>
<comment type="caution">
    <text evidence="9">The sequence shown here is derived from an EMBL/GenBank/DDBJ whole genome shotgun (WGS) entry which is preliminary data.</text>
</comment>
<gene>
    <name evidence="9" type="ORF">BM613_01830</name>
</gene>
<dbReference type="Gene3D" id="1.10.3730.20">
    <property type="match status" value="1"/>
</dbReference>
<keyword evidence="3" id="KW-1003">Cell membrane</keyword>
<feature type="transmembrane region" description="Helical" evidence="7">
    <location>
        <begin position="152"/>
        <end position="170"/>
    </location>
</feature>
<name>A0A2U3DC42_SULT2</name>
<feature type="transmembrane region" description="Helical" evidence="7">
    <location>
        <begin position="97"/>
        <end position="116"/>
    </location>
</feature>
<dbReference type="Proteomes" id="UP000245380">
    <property type="component" value="Unassembled WGS sequence"/>
</dbReference>
<dbReference type="AlphaFoldDB" id="A0A2U3DC42"/>
<feature type="domain" description="EamA" evidence="8">
    <location>
        <begin position="149"/>
        <end position="286"/>
    </location>
</feature>
<dbReference type="GO" id="GO:0005886">
    <property type="term" value="C:plasma membrane"/>
    <property type="evidence" value="ECO:0007669"/>
    <property type="project" value="UniProtKB-SubCell"/>
</dbReference>
<proteinExistence type="inferred from homology"/>
<evidence type="ECO:0000256" key="3">
    <source>
        <dbReference type="ARBA" id="ARBA00022475"/>
    </source>
</evidence>
<evidence type="ECO:0000256" key="4">
    <source>
        <dbReference type="ARBA" id="ARBA00022692"/>
    </source>
</evidence>
<evidence type="ECO:0000256" key="2">
    <source>
        <dbReference type="ARBA" id="ARBA00007362"/>
    </source>
</evidence>
<reference evidence="9 10" key="1">
    <citation type="submission" date="2016-11" db="EMBL/GenBank/DDBJ databases">
        <title>Comparative genomics of Acidibacillus ferroxidans species.</title>
        <authorList>
            <person name="Oliveira G."/>
            <person name="Nunes G."/>
            <person name="Oliveira R."/>
            <person name="Araujo F."/>
            <person name="Salim A."/>
            <person name="Scholte L."/>
            <person name="Morais D."/>
            <person name="Nancucheo I."/>
            <person name="Johnson D.B."/>
            <person name="Grail B."/>
            <person name="Bittencourt J."/>
            <person name="Valadares R."/>
        </authorList>
    </citation>
    <scope>NUCLEOTIDE SEQUENCE [LARGE SCALE GENOMIC DNA]</scope>
    <source>
        <strain evidence="9 10">Y002</strain>
    </source>
</reference>
<protein>
    <recommendedName>
        <fullName evidence="8">EamA domain-containing protein</fullName>
    </recommendedName>
</protein>
<feature type="transmembrane region" description="Helical" evidence="7">
    <location>
        <begin position="67"/>
        <end position="91"/>
    </location>
</feature>
<dbReference type="InterPro" id="IPR037185">
    <property type="entry name" value="EmrE-like"/>
</dbReference>
<comment type="subcellular location">
    <subcellularLocation>
        <location evidence="1">Cell membrane</location>
        <topology evidence="1">Multi-pass membrane protein</topology>
    </subcellularLocation>
</comment>
<feature type="transmembrane region" description="Helical" evidence="7">
    <location>
        <begin position="31"/>
        <end position="55"/>
    </location>
</feature>
<evidence type="ECO:0000259" key="8">
    <source>
        <dbReference type="Pfam" id="PF00892"/>
    </source>
</evidence>
<evidence type="ECO:0000313" key="10">
    <source>
        <dbReference type="Proteomes" id="UP000245380"/>
    </source>
</evidence>
<keyword evidence="5 7" id="KW-1133">Transmembrane helix</keyword>
<keyword evidence="6 7" id="KW-0472">Membrane</keyword>
<dbReference type="InterPro" id="IPR000620">
    <property type="entry name" value="EamA_dom"/>
</dbReference>
<dbReference type="PANTHER" id="PTHR42920:SF5">
    <property type="entry name" value="EAMA DOMAIN-CONTAINING PROTEIN"/>
    <property type="match status" value="1"/>
</dbReference>
<dbReference type="InterPro" id="IPR051258">
    <property type="entry name" value="Diverse_Substrate_Transporter"/>
</dbReference>
<feature type="domain" description="EamA" evidence="8">
    <location>
        <begin position="7"/>
        <end position="139"/>
    </location>
</feature>
<feature type="transmembrane region" description="Helical" evidence="7">
    <location>
        <begin position="177"/>
        <end position="196"/>
    </location>
</feature>
<keyword evidence="10" id="KW-1185">Reference proteome</keyword>
<evidence type="ECO:0000256" key="1">
    <source>
        <dbReference type="ARBA" id="ARBA00004651"/>
    </source>
</evidence>
<evidence type="ECO:0000256" key="6">
    <source>
        <dbReference type="ARBA" id="ARBA00023136"/>
    </source>
</evidence>
<sequence length="303" mass="32896">MVKRYTADIILLLITFVWGATFVLVQDAIHLIPVFSFLAIRFTVAGLLMLFIALLYAPWRAAFHRHLYIAGFIIGLWLFAGYAFQTLGLLYTSPATAGFITGLSVVLVPIFSIVLLKRKPPKVAWIGVSMAAIGLFLLAFGQSGTLNGGDLLELLCAVSFAMQIIAVGKYAPNYPALPLAAVEILTVGILSLFVLVFTHTPLAHPTTALLTPTVQWALWICILLATVIAYFAQTAFQKFTTPTRTALIFSMEPVFAAVATYLWTKQQLTKAELIGCGMILLGMLITELGGQDHTIAPVSSDLS</sequence>
<accession>A0A2U3DC42</accession>
<dbReference type="OrthoDB" id="9804865at2"/>
<evidence type="ECO:0000256" key="7">
    <source>
        <dbReference type="SAM" id="Phobius"/>
    </source>
</evidence>
<organism evidence="9 10">
    <name type="scientific">Sulfoacidibacillus thermotolerans</name>
    <name type="common">Acidibacillus sulfuroxidans</name>
    <dbReference type="NCBI Taxonomy" id="1765684"/>
    <lineage>
        <taxon>Bacteria</taxon>
        <taxon>Bacillati</taxon>
        <taxon>Bacillota</taxon>
        <taxon>Bacilli</taxon>
        <taxon>Bacillales</taxon>
        <taxon>Alicyclobacillaceae</taxon>
        <taxon>Sulfoacidibacillus</taxon>
    </lineage>
</organism>
<dbReference type="RefSeq" id="WP_109429449.1">
    <property type="nucleotide sequence ID" value="NZ_MPDK01000002.1"/>
</dbReference>
<feature type="transmembrane region" description="Helical" evidence="7">
    <location>
        <begin position="123"/>
        <end position="140"/>
    </location>
</feature>
<comment type="similarity">
    <text evidence="2">Belongs to the EamA transporter family.</text>
</comment>
<evidence type="ECO:0000256" key="5">
    <source>
        <dbReference type="ARBA" id="ARBA00022989"/>
    </source>
</evidence>
<dbReference type="EMBL" id="MPDK01000002">
    <property type="protein sequence ID" value="PWI58854.1"/>
    <property type="molecule type" value="Genomic_DNA"/>
</dbReference>
<dbReference type="SUPFAM" id="SSF103481">
    <property type="entry name" value="Multidrug resistance efflux transporter EmrE"/>
    <property type="match status" value="2"/>
</dbReference>
<feature type="transmembrane region" description="Helical" evidence="7">
    <location>
        <begin position="7"/>
        <end position="25"/>
    </location>
</feature>
<keyword evidence="4 7" id="KW-0812">Transmembrane</keyword>
<dbReference type="Pfam" id="PF00892">
    <property type="entry name" value="EamA"/>
    <property type="match status" value="2"/>
</dbReference>
<dbReference type="PANTHER" id="PTHR42920">
    <property type="entry name" value="OS03G0707200 PROTEIN-RELATED"/>
    <property type="match status" value="1"/>
</dbReference>
<feature type="transmembrane region" description="Helical" evidence="7">
    <location>
        <begin position="216"/>
        <end position="233"/>
    </location>
</feature>